<sequence length="156" mass="17483">MQIGAPVHSSVRGPDGLRIDRLGLDRYAEVQALNRVIFGDDRVIYRTDRDDLVLLLAMVADEAVGYKVGYRETSSTFYSAKGGVLDGWRRQGVARALLDRMEAEARSLGYLTFAFDTFPNKHPGMTVLGLAEGFRVTAAGYNAAYRDYRIRFERPL</sequence>
<evidence type="ECO:0000313" key="2">
    <source>
        <dbReference type="EMBL" id="PAP77016.1"/>
    </source>
</evidence>
<name>A0A271J0J1_9BACT</name>
<dbReference type="GO" id="GO:0016747">
    <property type="term" value="F:acyltransferase activity, transferring groups other than amino-acyl groups"/>
    <property type="evidence" value="ECO:0007669"/>
    <property type="project" value="InterPro"/>
</dbReference>
<proteinExistence type="predicted"/>
<feature type="domain" description="N-acetyltransferase" evidence="1">
    <location>
        <begin position="17"/>
        <end position="156"/>
    </location>
</feature>
<dbReference type="EMBL" id="MQWD01000001">
    <property type="protein sequence ID" value="PAP77016.1"/>
    <property type="molecule type" value="Genomic_DNA"/>
</dbReference>
<gene>
    <name evidence="2" type="ORF">BSZ37_11515</name>
</gene>
<dbReference type="Proteomes" id="UP000216339">
    <property type="component" value="Unassembled WGS sequence"/>
</dbReference>
<dbReference type="InterPro" id="IPR016181">
    <property type="entry name" value="Acyl_CoA_acyltransferase"/>
</dbReference>
<comment type="caution">
    <text evidence="2">The sequence shown here is derived from an EMBL/GenBank/DDBJ whole genome shotgun (WGS) entry which is preliminary data.</text>
</comment>
<dbReference type="InterPro" id="IPR000182">
    <property type="entry name" value="GNAT_dom"/>
</dbReference>
<dbReference type="Pfam" id="PF00583">
    <property type="entry name" value="Acetyltransf_1"/>
    <property type="match status" value="1"/>
</dbReference>
<keyword evidence="3" id="KW-1185">Reference proteome</keyword>
<dbReference type="OrthoDB" id="9812289at2"/>
<dbReference type="AlphaFoldDB" id="A0A271J0J1"/>
<dbReference type="RefSeq" id="WP_095510682.1">
    <property type="nucleotide sequence ID" value="NZ_MQWD01000001.1"/>
</dbReference>
<accession>A0A271J0J1</accession>
<dbReference type="PROSITE" id="PS51186">
    <property type="entry name" value="GNAT"/>
    <property type="match status" value="1"/>
</dbReference>
<dbReference type="Gene3D" id="3.40.630.30">
    <property type="match status" value="1"/>
</dbReference>
<dbReference type="SUPFAM" id="SSF55729">
    <property type="entry name" value="Acyl-CoA N-acyltransferases (Nat)"/>
    <property type="match status" value="1"/>
</dbReference>
<organism evidence="2 3">
    <name type="scientific">Rubrivirga marina</name>
    <dbReference type="NCBI Taxonomy" id="1196024"/>
    <lineage>
        <taxon>Bacteria</taxon>
        <taxon>Pseudomonadati</taxon>
        <taxon>Rhodothermota</taxon>
        <taxon>Rhodothermia</taxon>
        <taxon>Rhodothermales</taxon>
        <taxon>Rubricoccaceae</taxon>
        <taxon>Rubrivirga</taxon>
    </lineage>
</organism>
<dbReference type="CDD" id="cd04301">
    <property type="entry name" value="NAT_SF"/>
    <property type="match status" value="1"/>
</dbReference>
<evidence type="ECO:0000259" key="1">
    <source>
        <dbReference type="PROSITE" id="PS51186"/>
    </source>
</evidence>
<reference evidence="2 3" key="1">
    <citation type="submission" date="2016-11" db="EMBL/GenBank/DDBJ databases">
        <title>Study of marine rhodopsin-containing bacteria.</title>
        <authorList>
            <person name="Yoshizawa S."/>
            <person name="Kumagai Y."/>
            <person name="Kogure K."/>
        </authorList>
    </citation>
    <scope>NUCLEOTIDE SEQUENCE [LARGE SCALE GENOMIC DNA]</scope>
    <source>
        <strain evidence="2 3">SAORIC-28</strain>
    </source>
</reference>
<protein>
    <submittedName>
        <fullName evidence="2">GNAT family N-acetyltransferase</fullName>
    </submittedName>
</protein>
<keyword evidence="2" id="KW-0808">Transferase</keyword>
<evidence type="ECO:0000313" key="3">
    <source>
        <dbReference type="Proteomes" id="UP000216339"/>
    </source>
</evidence>